<dbReference type="InterPro" id="IPR036444">
    <property type="entry name" value="PLipase_A2_dom_sf"/>
</dbReference>
<keyword evidence="5" id="KW-0443">Lipid metabolism</keyword>
<protein>
    <recommendedName>
        <fullName evidence="6">Phospholipase A2-like central domain-containing protein</fullName>
    </recommendedName>
</protein>
<evidence type="ECO:0000256" key="3">
    <source>
        <dbReference type="ARBA" id="ARBA00022525"/>
    </source>
</evidence>
<dbReference type="GO" id="GO:0050482">
    <property type="term" value="P:arachidonate secretion"/>
    <property type="evidence" value="ECO:0007669"/>
    <property type="project" value="InterPro"/>
</dbReference>
<accession>A0A7R8XBF4</accession>
<dbReference type="SUPFAM" id="SSF48619">
    <property type="entry name" value="Phospholipase A2, PLA2"/>
    <property type="match status" value="1"/>
</dbReference>
<dbReference type="Proteomes" id="UP000677054">
    <property type="component" value="Unassembled WGS sequence"/>
</dbReference>
<dbReference type="GO" id="GO:0016042">
    <property type="term" value="P:lipid catabolic process"/>
    <property type="evidence" value="ECO:0007669"/>
    <property type="project" value="UniProtKB-KW"/>
</dbReference>
<proteinExistence type="predicted"/>
<organism evidence="7">
    <name type="scientific">Darwinula stevensoni</name>
    <dbReference type="NCBI Taxonomy" id="69355"/>
    <lineage>
        <taxon>Eukaryota</taxon>
        <taxon>Metazoa</taxon>
        <taxon>Ecdysozoa</taxon>
        <taxon>Arthropoda</taxon>
        <taxon>Crustacea</taxon>
        <taxon>Oligostraca</taxon>
        <taxon>Ostracoda</taxon>
        <taxon>Podocopa</taxon>
        <taxon>Podocopida</taxon>
        <taxon>Darwinulocopina</taxon>
        <taxon>Darwinuloidea</taxon>
        <taxon>Darwinulidae</taxon>
        <taxon>Darwinula</taxon>
    </lineage>
</organism>
<evidence type="ECO:0000313" key="8">
    <source>
        <dbReference type="Proteomes" id="UP000677054"/>
    </source>
</evidence>
<dbReference type="InterPro" id="IPR016090">
    <property type="entry name" value="PLA2-like_dom"/>
</dbReference>
<keyword evidence="4" id="KW-0442">Lipid degradation</keyword>
<dbReference type="GO" id="GO:0005576">
    <property type="term" value="C:extracellular region"/>
    <property type="evidence" value="ECO:0007669"/>
    <property type="project" value="UniProtKB-SubCell"/>
</dbReference>
<name>A0A7R8XBF4_9CRUS</name>
<feature type="domain" description="Phospholipase A2-like central" evidence="6">
    <location>
        <begin position="93"/>
        <end position="189"/>
    </location>
</feature>
<dbReference type="PANTHER" id="PTHR12253">
    <property type="entry name" value="RH14732P"/>
    <property type="match status" value="1"/>
</dbReference>
<dbReference type="GO" id="GO:0006644">
    <property type="term" value="P:phospholipid metabolic process"/>
    <property type="evidence" value="ECO:0007669"/>
    <property type="project" value="InterPro"/>
</dbReference>
<dbReference type="PROSITE" id="PS00118">
    <property type="entry name" value="PA2_HIS"/>
    <property type="match status" value="1"/>
</dbReference>
<evidence type="ECO:0000259" key="6">
    <source>
        <dbReference type="Pfam" id="PF05826"/>
    </source>
</evidence>
<dbReference type="Gene3D" id="1.20.90.10">
    <property type="entry name" value="Phospholipase A2 domain"/>
    <property type="match status" value="1"/>
</dbReference>
<comment type="cofactor">
    <cofactor evidence="1">
        <name>Ca(2+)</name>
        <dbReference type="ChEBI" id="CHEBI:29108"/>
    </cofactor>
</comment>
<evidence type="ECO:0000313" key="7">
    <source>
        <dbReference type="EMBL" id="CAD7247465.1"/>
    </source>
</evidence>
<keyword evidence="3" id="KW-0964">Secreted</keyword>
<reference evidence="7" key="1">
    <citation type="submission" date="2020-11" db="EMBL/GenBank/DDBJ databases">
        <authorList>
            <person name="Tran Van P."/>
        </authorList>
    </citation>
    <scope>NUCLEOTIDE SEQUENCE</scope>
</reference>
<dbReference type="InterPro" id="IPR033113">
    <property type="entry name" value="PLA2_histidine"/>
</dbReference>
<comment type="subcellular location">
    <subcellularLocation>
        <location evidence="2">Secreted</location>
    </subcellularLocation>
</comment>
<dbReference type="AlphaFoldDB" id="A0A7R8XBF4"/>
<dbReference type="GO" id="GO:0004623">
    <property type="term" value="F:phospholipase A2 activity"/>
    <property type="evidence" value="ECO:0007669"/>
    <property type="project" value="InterPro"/>
</dbReference>
<sequence length="228" mass="25297">MDAAPDSPPVDPDAPRFRAKSGFNRQIRPCAILALRVPEYTGEDVIRALARAGTKPMVMEDDTNFDLLLDECERRMRRKSKPETDDISNRVTFPGTKWCGPGNTASEIHDLGSYARTDACCRTHDLCPLSLAAGEHSPVMNLTNDSPFTLSHCLCDVHFKACLDGVGSMSSETVGRLFFNIGEMSCFRLDHPVVRCLKPSGSKGKNCEQYLLDVTQPPRWQIFANPSF</sequence>
<keyword evidence="8" id="KW-1185">Reference proteome</keyword>
<evidence type="ECO:0000256" key="4">
    <source>
        <dbReference type="ARBA" id="ARBA00022963"/>
    </source>
</evidence>
<dbReference type="Pfam" id="PF05826">
    <property type="entry name" value="Phospholip_A2_2"/>
    <property type="match status" value="1"/>
</dbReference>
<dbReference type="OrthoDB" id="10059604at2759"/>
<evidence type="ECO:0000256" key="1">
    <source>
        <dbReference type="ARBA" id="ARBA00001913"/>
    </source>
</evidence>
<gene>
    <name evidence="7" type="ORF">DSTB1V02_LOCUS7296</name>
</gene>
<dbReference type="EMBL" id="LR900978">
    <property type="protein sequence ID" value="CAD7247465.1"/>
    <property type="molecule type" value="Genomic_DNA"/>
</dbReference>
<dbReference type="EMBL" id="CAJPEV010001461">
    <property type="protein sequence ID" value="CAG0892789.1"/>
    <property type="molecule type" value="Genomic_DNA"/>
</dbReference>
<evidence type="ECO:0000256" key="2">
    <source>
        <dbReference type="ARBA" id="ARBA00004613"/>
    </source>
</evidence>
<evidence type="ECO:0000256" key="5">
    <source>
        <dbReference type="ARBA" id="ARBA00023098"/>
    </source>
</evidence>